<dbReference type="AlphaFoldDB" id="A0A0L8IXK8"/>
<reference evidence="1 2" key="1">
    <citation type="submission" date="2015-09" db="EMBL/GenBank/DDBJ databases">
        <title>Genome announcement of multiple Pseudomonas syringae strains.</title>
        <authorList>
            <person name="Thakur S."/>
            <person name="Wang P.W."/>
            <person name="Gong Y."/>
            <person name="Weir B.S."/>
            <person name="Guttman D.S."/>
        </authorList>
    </citation>
    <scope>NUCLEOTIDE SEQUENCE [LARGE SCALE GENOMIC DNA]</scope>
    <source>
        <strain evidence="1 2">ICMP2802</strain>
    </source>
</reference>
<name>A0A0L8IXK8_PSESX</name>
<dbReference type="Proteomes" id="UP000050297">
    <property type="component" value="Unassembled WGS sequence"/>
</dbReference>
<dbReference type="PATRIC" id="fig|199198.4.peg.3531"/>
<accession>A0A0L8IXK8</accession>
<dbReference type="EMBL" id="LJPM01000146">
    <property type="protein sequence ID" value="KPW23606.1"/>
    <property type="molecule type" value="Genomic_DNA"/>
</dbReference>
<comment type="caution">
    <text evidence="1">The sequence shown here is derived from an EMBL/GenBank/DDBJ whole genome shotgun (WGS) entry which is preliminary data.</text>
</comment>
<protein>
    <submittedName>
        <fullName evidence="1">Uncharacterized protein</fullName>
    </submittedName>
</protein>
<proteinExistence type="predicted"/>
<organism evidence="1 2">
    <name type="scientific">Pseudomonas syringae pv. aceris</name>
    <dbReference type="NCBI Taxonomy" id="199198"/>
    <lineage>
        <taxon>Bacteria</taxon>
        <taxon>Pseudomonadati</taxon>
        <taxon>Pseudomonadota</taxon>
        <taxon>Gammaproteobacteria</taxon>
        <taxon>Pseudomonadales</taxon>
        <taxon>Pseudomonadaceae</taxon>
        <taxon>Pseudomonas</taxon>
        <taxon>Pseudomonas syringae</taxon>
    </lineage>
</organism>
<gene>
    <name evidence="1" type="ORF">ALO91_03567</name>
</gene>
<evidence type="ECO:0000313" key="1">
    <source>
        <dbReference type="EMBL" id="KPW23606.1"/>
    </source>
</evidence>
<dbReference type="RefSeq" id="WP_003407775.1">
    <property type="nucleotide sequence ID" value="NZ_LGAR01000026.1"/>
</dbReference>
<evidence type="ECO:0000313" key="2">
    <source>
        <dbReference type="Proteomes" id="UP000050297"/>
    </source>
</evidence>
<sequence length="76" mass="8599">MDRNQISVAQQMFWERDKLQALLDTVVSGKGFAVSISGTWQDAEVVAAVQRPLRDYYQQKVNSINAQLKQLGWSGK</sequence>